<feature type="transmembrane region" description="Helical" evidence="2">
    <location>
        <begin position="93"/>
        <end position="117"/>
    </location>
</feature>
<keyword evidence="2" id="KW-1133">Transmembrane helix</keyword>
<gene>
    <name evidence="4" type="ORF">KSP40_PGU007945</name>
</gene>
<evidence type="ECO:0000313" key="4">
    <source>
        <dbReference type="EMBL" id="KAK8959612.1"/>
    </source>
</evidence>
<keyword evidence="2" id="KW-0812">Transmembrane</keyword>
<sequence>MVATATSSATTVLGGVRFPAAGTLARRSPSPPLLPSPRRSFSRIALHLSDVQRFSSLKVKATSSEETSSSIETEELLADLKQKWDSIENKSSVFMYGGGAIVALWLSSALIGAINSIPLLPKLLELVGVGYTGWFVYRYLLFKSSRKELAEDIESLKKRIAGTE</sequence>
<organism evidence="4 5">
    <name type="scientific">Platanthera guangdongensis</name>
    <dbReference type="NCBI Taxonomy" id="2320717"/>
    <lineage>
        <taxon>Eukaryota</taxon>
        <taxon>Viridiplantae</taxon>
        <taxon>Streptophyta</taxon>
        <taxon>Embryophyta</taxon>
        <taxon>Tracheophyta</taxon>
        <taxon>Spermatophyta</taxon>
        <taxon>Magnoliopsida</taxon>
        <taxon>Liliopsida</taxon>
        <taxon>Asparagales</taxon>
        <taxon>Orchidaceae</taxon>
        <taxon>Orchidoideae</taxon>
        <taxon>Orchideae</taxon>
        <taxon>Orchidinae</taxon>
        <taxon>Platanthera</taxon>
    </lineage>
</organism>
<dbReference type="PANTHER" id="PTHR33222">
    <property type="match status" value="1"/>
</dbReference>
<dbReference type="Pfam" id="PF14159">
    <property type="entry name" value="CAAD"/>
    <property type="match status" value="1"/>
</dbReference>
<keyword evidence="5" id="KW-1185">Reference proteome</keyword>
<feature type="transmembrane region" description="Helical" evidence="2">
    <location>
        <begin position="123"/>
        <end position="141"/>
    </location>
</feature>
<dbReference type="InterPro" id="IPR033344">
    <property type="entry name" value="CURT1"/>
</dbReference>
<keyword evidence="2" id="KW-0472">Membrane</keyword>
<comment type="subcellular location">
    <subcellularLocation>
        <location evidence="1">Membrane</location>
        <topology evidence="1">Multi-pass membrane protein</topology>
    </subcellularLocation>
</comment>
<accession>A0ABR2M648</accession>
<proteinExistence type="predicted"/>
<reference evidence="4 5" key="1">
    <citation type="journal article" date="2022" name="Nat. Plants">
        <title>Genomes of leafy and leafless Platanthera orchids illuminate the evolution of mycoheterotrophy.</title>
        <authorList>
            <person name="Li M.H."/>
            <person name="Liu K.W."/>
            <person name="Li Z."/>
            <person name="Lu H.C."/>
            <person name="Ye Q.L."/>
            <person name="Zhang D."/>
            <person name="Wang J.Y."/>
            <person name="Li Y.F."/>
            <person name="Zhong Z.M."/>
            <person name="Liu X."/>
            <person name="Yu X."/>
            <person name="Liu D.K."/>
            <person name="Tu X.D."/>
            <person name="Liu B."/>
            <person name="Hao Y."/>
            <person name="Liao X.Y."/>
            <person name="Jiang Y.T."/>
            <person name="Sun W.H."/>
            <person name="Chen J."/>
            <person name="Chen Y.Q."/>
            <person name="Ai Y."/>
            <person name="Zhai J.W."/>
            <person name="Wu S.S."/>
            <person name="Zhou Z."/>
            <person name="Hsiao Y.Y."/>
            <person name="Wu W.L."/>
            <person name="Chen Y.Y."/>
            <person name="Lin Y.F."/>
            <person name="Hsu J.L."/>
            <person name="Li C.Y."/>
            <person name="Wang Z.W."/>
            <person name="Zhao X."/>
            <person name="Zhong W.Y."/>
            <person name="Ma X.K."/>
            <person name="Ma L."/>
            <person name="Huang J."/>
            <person name="Chen G.Z."/>
            <person name="Huang M.Z."/>
            <person name="Huang L."/>
            <person name="Peng D.H."/>
            <person name="Luo Y.B."/>
            <person name="Zou S.Q."/>
            <person name="Chen S.P."/>
            <person name="Lan S."/>
            <person name="Tsai W.C."/>
            <person name="Van de Peer Y."/>
            <person name="Liu Z.J."/>
        </authorList>
    </citation>
    <scope>NUCLEOTIDE SEQUENCE [LARGE SCALE GENOMIC DNA]</scope>
    <source>
        <strain evidence="4">Lor288</strain>
    </source>
</reference>
<name>A0ABR2M648_9ASPA</name>
<evidence type="ECO:0000256" key="2">
    <source>
        <dbReference type="SAM" id="Phobius"/>
    </source>
</evidence>
<comment type="caution">
    <text evidence="4">The sequence shown here is derived from an EMBL/GenBank/DDBJ whole genome shotgun (WGS) entry which is preliminary data.</text>
</comment>
<dbReference type="PANTHER" id="PTHR33222:SF4">
    <property type="entry name" value="PROTEIN CURVATURE THYLAKOID 1A, CHLOROPLASTIC"/>
    <property type="match status" value="1"/>
</dbReference>
<evidence type="ECO:0000313" key="5">
    <source>
        <dbReference type="Proteomes" id="UP001412067"/>
    </source>
</evidence>
<dbReference type="Proteomes" id="UP001412067">
    <property type="component" value="Unassembled WGS sequence"/>
</dbReference>
<dbReference type="InterPro" id="IPR025564">
    <property type="entry name" value="CAAD_dom"/>
</dbReference>
<dbReference type="EMBL" id="JBBWWR010000011">
    <property type="protein sequence ID" value="KAK8959612.1"/>
    <property type="molecule type" value="Genomic_DNA"/>
</dbReference>
<feature type="domain" description="Cyanobacterial aminoacyl-tRNA synthetase CAAD" evidence="3">
    <location>
        <begin position="79"/>
        <end position="162"/>
    </location>
</feature>
<protein>
    <recommendedName>
        <fullName evidence="3">Cyanobacterial aminoacyl-tRNA synthetase CAAD domain-containing protein</fullName>
    </recommendedName>
</protein>
<evidence type="ECO:0000259" key="3">
    <source>
        <dbReference type="Pfam" id="PF14159"/>
    </source>
</evidence>
<evidence type="ECO:0000256" key="1">
    <source>
        <dbReference type="ARBA" id="ARBA00004141"/>
    </source>
</evidence>